<protein>
    <recommendedName>
        <fullName evidence="1">HTH marR-type domain-containing protein</fullName>
    </recommendedName>
</protein>
<accession>A0A254TB67</accession>
<keyword evidence="3" id="KW-1185">Reference proteome</keyword>
<dbReference type="SMART" id="SM00347">
    <property type="entry name" value="HTH_MARR"/>
    <property type="match status" value="1"/>
</dbReference>
<dbReference type="EMBL" id="LSTO01000001">
    <property type="protein sequence ID" value="OWW19900.1"/>
    <property type="molecule type" value="Genomic_DNA"/>
</dbReference>
<dbReference type="SUPFAM" id="SSF46785">
    <property type="entry name" value="Winged helix' DNA-binding domain"/>
    <property type="match status" value="1"/>
</dbReference>
<gene>
    <name evidence="2" type="ORF">AYR66_10700</name>
</gene>
<dbReference type="PANTHER" id="PTHR33164">
    <property type="entry name" value="TRANSCRIPTIONAL REGULATOR, MARR FAMILY"/>
    <property type="match status" value="1"/>
</dbReference>
<comment type="caution">
    <text evidence="2">The sequence shown here is derived from an EMBL/GenBank/DDBJ whole genome shotgun (WGS) entry which is preliminary data.</text>
</comment>
<dbReference type="Proteomes" id="UP000197535">
    <property type="component" value="Unassembled WGS sequence"/>
</dbReference>
<dbReference type="GO" id="GO:0006950">
    <property type="term" value="P:response to stress"/>
    <property type="evidence" value="ECO:0007669"/>
    <property type="project" value="TreeGrafter"/>
</dbReference>
<organism evidence="2 3">
    <name type="scientific">Noviherbaspirillum denitrificans</name>
    <dbReference type="NCBI Taxonomy" id="1968433"/>
    <lineage>
        <taxon>Bacteria</taxon>
        <taxon>Pseudomonadati</taxon>
        <taxon>Pseudomonadota</taxon>
        <taxon>Betaproteobacteria</taxon>
        <taxon>Burkholderiales</taxon>
        <taxon>Oxalobacteraceae</taxon>
        <taxon>Noviherbaspirillum</taxon>
    </lineage>
</organism>
<dbReference type="GO" id="GO:0003700">
    <property type="term" value="F:DNA-binding transcription factor activity"/>
    <property type="evidence" value="ECO:0007669"/>
    <property type="project" value="InterPro"/>
</dbReference>
<feature type="domain" description="HTH marR-type" evidence="1">
    <location>
        <begin position="1"/>
        <end position="115"/>
    </location>
</feature>
<dbReference type="PROSITE" id="PS50995">
    <property type="entry name" value="HTH_MARR_2"/>
    <property type="match status" value="1"/>
</dbReference>
<dbReference type="PANTHER" id="PTHR33164:SF105">
    <property type="entry name" value="TRANSCRIPTIONAL REPRESSOR PROTEIN-RELATED"/>
    <property type="match status" value="1"/>
</dbReference>
<reference evidence="2 3" key="1">
    <citation type="submission" date="2016-02" db="EMBL/GenBank/DDBJ databases">
        <authorList>
            <person name="Wen L."/>
            <person name="He K."/>
            <person name="Yang H."/>
        </authorList>
    </citation>
    <scope>NUCLEOTIDE SEQUENCE [LARGE SCALE GENOMIC DNA]</scope>
    <source>
        <strain evidence="2 3">TSA40</strain>
    </source>
</reference>
<proteinExistence type="predicted"/>
<dbReference type="Gene3D" id="1.10.10.10">
    <property type="entry name" value="Winged helix-like DNA-binding domain superfamily/Winged helix DNA-binding domain"/>
    <property type="match status" value="1"/>
</dbReference>
<dbReference type="InterPro" id="IPR000835">
    <property type="entry name" value="HTH_MarR-typ"/>
</dbReference>
<name>A0A254TB67_9BURK</name>
<evidence type="ECO:0000259" key="1">
    <source>
        <dbReference type="PROSITE" id="PS50995"/>
    </source>
</evidence>
<dbReference type="AlphaFoldDB" id="A0A254TB67"/>
<evidence type="ECO:0000313" key="2">
    <source>
        <dbReference type="EMBL" id="OWW19900.1"/>
    </source>
</evidence>
<dbReference type="InterPro" id="IPR036390">
    <property type="entry name" value="WH_DNA-bd_sf"/>
</dbReference>
<dbReference type="Pfam" id="PF01047">
    <property type="entry name" value="MarR"/>
    <property type="match status" value="1"/>
</dbReference>
<sequence length="122" mass="13833">MYDKALKPSGLKITQFSILRLLKHFPGLTTGEMADALVMDSTTLTRTLKIIHNSNWIESAAGEDRRERHWSLTAEGRARLQAAEPLWKSAQKEFADMMRDIDLDELTQSVYQLVQKSVEAVA</sequence>
<evidence type="ECO:0000313" key="3">
    <source>
        <dbReference type="Proteomes" id="UP000197535"/>
    </source>
</evidence>
<dbReference type="InterPro" id="IPR039422">
    <property type="entry name" value="MarR/SlyA-like"/>
</dbReference>
<dbReference type="InterPro" id="IPR036388">
    <property type="entry name" value="WH-like_DNA-bd_sf"/>
</dbReference>